<dbReference type="OrthoDB" id="6151114at2759"/>
<evidence type="ECO:0000313" key="3">
    <source>
        <dbReference type="EMBL" id="CAF3907068.1"/>
    </source>
</evidence>
<feature type="domain" description="Reverse transcriptase" evidence="1">
    <location>
        <begin position="1"/>
        <end position="146"/>
    </location>
</feature>
<name>A0A814S831_9BILA</name>
<dbReference type="PANTHER" id="PTHR47027:SF20">
    <property type="entry name" value="REVERSE TRANSCRIPTASE-LIKE PROTEIN WITH RNA-DIRECTED DNA POLYMERASE DOMAIN"/>
    <property type="match status" value="1"/>
</dbReference>
<dbReference type="PANTHER" id="PTHR47027">
    <property type="entry name" value="REVERSE TRANSCRIPTASE DOMAIN-CONTAINING PROTEIN"/>
    <property type="match status" value="1"/>
</dbReference>
<evidence type="ECO:0000313" key="4">
    <source>
        <dbReference type="Proteomes" id="UP000663829"/>
    </source>
</evidence>
<dbReference type="Proteomes" id="UP000663829">
    <property type="component" value="Unassembled WGS sequence"/>
</dbReference>
<reference evidence="2" key="1">
    <citation type="submission" date="2021-02" db="EMBL/GenBank/DDBJ databases">
        <authorList>
            <person name="Nowell W R."/>
        </authorList>
    </citation>
    <scope>NUCLEOTIDE SEQUENCE</scope>
</reference>
<dbReference type="EMBL" id="CAJOBC010006665">
    <property type="protein sequence ID" value="CAF3907068.1"/>
    <property type="molecule type" value="Genomic_DNA"/>
</dbReference>
<dbReference type="AlphaFoldDB" id="A0A814S831"/>
<dbReference type="Pfam" id="PF00078">
    <property type="entry name" value="RVT_1"/>
    <property type="match status" value="1"/>
</dbReference>
<keyword evidence="4" id="KW-1185">Reference proteome</keyword>
<comment type="caution">
    <text evidence="2">The sequence shown here is derived from an EMBL/GenBank/DDBJ whole genome shotgun (WGS) entry which is preliminary data.</text>
</comment>
<gene>
    <name evidence="2" type="ORF">GPM918_LOCUS20808</name>
    <name evidence="3" type="ORF">SRO942_LOCUS20804</name>
</gene>
<evidence type="ECO:0000313" key="2">
    <source>
        <dbReference type="EMBL" id="CAF1143475.1"/>
    </source>
</evidence>
<dbReference type="Proteomes" id="UP000681722">
    <property type="component" value="Unassembled WGS sequence"/>
</dbReference>
<dbReference type="EMBL" id="CAJNOQ010006666">
    <property type="protein sequence ID" value="CAF1143475.1"/>
    <property type="molecule type" value="Genomic_DNA"/>
</dbReference>
<accession>A0A814S831</accession>
<protein>
    <recommendedName>
        <fullName evidence="1">Reverse transcriptase domain-containing protein</fullName>
    </recommendedName>
</protein>
<dbReference type="PROSITE" id="PS50878">
    <property type="entry name" value="RT_POL"/>
    <property type="match status" value="1"/>
</dbReference>
<organism evidence="2 4">
    <name type="scientific">Didymodactylos carnosus</name>
    <dbReference type="NCBI Taxonomy" id="1234261"/>
    <lineage>
        <taxon>Eukaryota</taxon>
        <taxon>Metazoa</taxon>
        <taxon>Spiralia</taxon>
        <taxon>Gnathifera</taxon>
        <taxon>Rotifera</taxon>
        <taxon>Eurotatoria</taxon>
        <taxon>Bdelloidea</taxon>
        <taxon>Philodinida</taxon>
        <taxon>Philodinidae</taxon>
        <taxon>Didymodactylos</taxon>
    </lineage>
</organism>
<sequence length="167" mass="18686">MFAILRSYGIPEEIEQAIRVLYDDSTSKVFVDSKFSKEFKVATGVLQGDVLAPSLFIIVMDYVMRDAEGEFGFVTHLRQSSRMPEQRLNDLAYADNIALLEGSLIRAQQQLDRTNNSALKVGLEINVGKTNRMELNTSNAAQGTLTLNAEPIELVMASSEKDMKHRK</sequence>
<evidence type="ECO:0000259" key="1">
    <source>
        <dbReference type="PROSITE" id="PS50878"/>
    </source>
</evidence>
<proteinExistence type="predicted"/>
<dbReference type="InterPro" id="IPR000477">
    <property type="entry name" value="RT_dom"/>
</dbReference>